<dbReference type="GO" id="GO:0005975">
    <property type="term" value="P:carbohydrate metabolic process"/>
    <property type="evidence" value="ECO:0007669"/>
    <property type="project" value="InterPro"/>
</dbReference>
<reference evidence="1" key="1">
    <citation type="submission" date="2022-04" db="EMBL/GenBank/DDBJ databases">
        <title>Desulfatitalea alkaliphila sp. nov., a novel anaerobic sulfate-reducing bacterium isolated from terrestrial mud volcano, Taman Peninsula, Russia.</title>
        <authorList>
            <person name="Khomyakova M.A."/>
            <person name="Merkel A.Y."/>
            <person name="Slobodkin A.I."/>
        </authorList>
    </citation>
    <scope>NUCLEOTIDE SEQUENCE</scope>
    <source>
        <strain evidence="1">M08but</strain>
    </source>
</reference>
<comment type="caution">
    <text evidence="1">The sequence shown here is derived from an EMBL/GenBank/DDBJ whole genome shotgun (WGS) entry which is preliminary data.</text>
</comment>
<organism evidence="1 2">
    <name type="scientific">Desulfatitalea alkaliphila</name>
    <dbReference type="NCBI Taxonomy" id="2929485"/>
    <lineage>
        <taxon>Bacteria</taxon>
        <taxon>Pseudomonadati</taxon>
        <taxon>Thermodesulfobacteriota</taxon>
        <taxon>Desulfobacteria</taxon>
        <taxon>Desulfobacterales</taxon>
        <taxon>Desulfosarcinaceae</taxon>
        <taxon>Desulfatitalea</taxon>
    </lineage>
</organism>
<proteinExistence type="predicted"/>
<dbReference type="Gene3D" id="1.50.10.10">
    <property type="match status" value="1"/>
</dbReference>
<evidence type="ECO:0000313" key="2">
    <source>
        <dbReference type="Proteomes" id="UP001165427"/>
    </source>
</evidence>
<accession>A0AA41R4W6</accession>
<dbReference type="InterPro" id="IPR012341">
    <property type="entry name" value="6hp_glycosidase-like_sf"/>
</dbReference>
<dbReference type="AlphaFoldDB" id="A0AA41R4W6"/>
<name>A0AA41R4W6_9BACT</name>
<keyword evidence="2" id="KW-1185">Reference proteome</keyword>
<dbReference type="InterPro" id="IPR008928">
    <property type="entry name" value="6-hairpin_glycosidase_sf"/>
</dbReference>
<protein>
    <submittedName>
        <fullName evidence="1">Phenyltransferase domain-containing protein</fullName>
    </submittedName>
</protein>
<gene>
    <name evidence="1" type="ORF">MRX98_10435</name>
</gene>
<dbReference type="RefSeq" id="WP_246906945.1">
    <property type="nucleotide sequence ID" value="NZ_JALJRB010000009.1"/>
</dbReference>
<dbReference type="Proteomes" id="UP001165427">
    <property type="component" value="Unassembled WGS sequence"/>
</dbReference>
<dbReference type="SUPFAM" id="SSF48208">
    <property type="entry name" value="Six-hairpin glycosidases"/>
    <property type="match status" value="1"/>
</dbReference>
<evidence type="ECO:0000313" key="1">
    <source>
        <dbReference type="EMBL" id="MCJ8500990.1"/>
    </source>
</evidence>
<sequence length="346" mass="38710">MTPRLSSAAEANAISINLPALAGLIRDTQLPQGAIPWFPGHKTDPWDHVESAMGLTIGGHMDRARLAYTWLAEQQLADGSWYAAYVDGQPTDRTRETNHAGYIAVGLYHYFLVTGDMAFVKRLWPTVERAVAFVLHHQSPTGEIFWAVSPRGRVDRMALITGCSSILFSLKCALALARLLGHAQPKWRSALAELHACLLHKPHRFNTTKARFSMDWFYPVLCGALTGDAARARIDQHWKKFVIQDKGARCVSDRPWVTIAETCELILALAAMGNRQQAAILFRWICDHTFEDDTLWCGFTVPDMVVWPEEKHTWTNAVALMAADALFHLTPGGNLFAHAHWQAMDI</sequence>
<dbReference type="EMBL" id="JALJRB010000009">
    <property type="protein sequence ID" value="MCJ8500990.1"/>
    <property type="molecule type" value="Genomic_DNA"/>
</dbReference>